<dbReference type="PROSITE" id="PS51918">
    <property type="entry name" value="RADICAL_SAM"/>
    <property type="match status" value="1"/>
</dbReference>
<protein>
    <submittedName>
        <fullName evidence="8">Radical SAM domain protein</fullName>
    </submittedName>
</protein>
<dbReference type="CDD" id="cd21124">
    <property type="entry name" value="SPASM_CteB-like"/>
    <property type="match status" value="1"/>
</dbReference>
<dbReference type="PANTHER" id="PTHR43273">
    <property type="entry name" value="ANAEROBIC SULFATASE-MATURATING ENZYME HOMOLOG ASLB-RELATED"/>
    <property type="match status" value="1"/>
</dbReference>
<dbReference type="InterPro" id="IPR023867">
    <property type="entry name" value="Sulphatase_maturase_rSAM"/>
</dbReference>
<evidence type="ECO:0000256" key="2">
    <source>
        <dbReference type="ARBA" id="ARBA00022485"/>
    </source>
</evidence>
<dbReference type="KEGG" id="tep:TepRe1_1127"/>
<keyword evidence="6" id="KW-0411">Iron-sulfur</keyword>
<keyword evidence="9" id="KW-1185">Reference proteome</keyword>
<evidence type="ECO:0000313" key="9">
    <source>
        <dbReference type="Proteomes" id="UP000010802"/>
    </source>
</evidence>
<dbReference type="CDD" id="cd01335">
    <property type="entry name" value="Radical_SAM"/>
    <property type="match status" value="1"/>
</dbReference>
<dbReference type="InterPro" id="IPR024025">
    <property type="entry name" value="SCIFF_rSAM_maturase"/>
</dbReference>
<sequence>MTAQIHKFKVFDKNLVLDVNSGSVLQLDDLAYDILDYYTECSLITESALNELEMKYPKQNIKEALEEIETLKKDGYLFTEINLDPILNRLDTRHYVKALCLNVAHDCNLRCKYCFASKGDYHGKRELMSIEVGKKAVDFLVEKSGDMKNLEIDFFGGEPLMAMNTIKEVISYAKSIEKLCHKKFHFTITTNALLLNDEVMQYLHEHMDNIVLSLDGRKEVNDFIRVRADGSGTYDEIVSNIKKIVELRKRDKKEYYVRGTFTKYNLNFAQDVFHMADLGFNEISIEPVVGKDGDYLLEQDYLEILFKQYEKIANEYLKRKESVKNPFKFYHFNVDIYDGPCIYKRLWACGAGRDYLAITPSGDIYPCHQFIGQEKFIMGNVFEEELDENIIAEMKDTNVFSKPKCTTCWARYFCSGGCNANNFIINGDMKKPYKITCELQKKRIEYAIYLNLVN</sequence>
<dbReference type="EMBL" id="HF563609">
    <property type="protein sequence ID" value="CDI40615.1"/>
    <property type="molecule type" value="Genomic_DNA"/>
</dbReference>
<dbReference type="InterPro" id="IPR007197">
    <property type="entry name" value="rSAM"/>
</dbReference>
<dbReference type="Gene3D" id="3.20.20.70">
    <property type="entry name" value="Aldolase class I"/>
    <property type="match status" value="1"/>
</dbReference>
<dbReference type="STRING" id="1209989.TepRe1_1127"/>
<dbReference type="AlphaFoldDB" id="F4LT04"/>
<organism evidence="8 9">
    <name type="scientific">Tepidanaerobacter acetatoxydans (strain DSM 21804 / JCM 16047 / Re1)</name>
    <dbReference type="NCBI Taxonomy" id="1209989"/>
    <lineage>
        <taxon>Bacteria</taxon>
        <taxon>Bacillati</taxon>
        <taxon>Bacillota</taxon>
        <taxon>Clostridia</taxon>
        <taxon>Thermosediminibacterales</taxon>
        <taxon>Tepidanaerobacteraceae</taxon>
        <taxon>Tepidanaerobacter</taxon>
    </lineage>
</organism>
<evidence type="ECO:0000259" key="7">
    <source>
        <dbReference type="PROSITE" id="PS51918"/>
    </source>
</evidence>
<evidence type="ECO:0000256" key="1">
    <source>
        <dbReference type="ARBA" id="ARBA00001966"/>
    </source>
</evidence>
<dbReference type="SFLD" id="SFLDS00029">
    <property type="entry name" value="Radical_SAM"/>
    <property type="match status" value="1"/>
</dbReference>
<feature type="domain" description="Radical SAM core" evidence="7">
    <location>
        <begin position="93"/>
        <end position="333"/>
    </location>
</feature>
<dbReference type="InterPro" id="IPR047602">
    <property type="entry name" value="SPASM_CteB-like"/>
</dbReference>
<evidence type="ECO:0000256" key="6">
    <source>
        <dbReference type="ARBA" id="ARBA00023014"/>
    </source>
</evidence>
<dbReference type="SFLD" id="SFLDG01386">
    <property type="entry name" value="main_SPASM_domain-containing"/>
    <property type="match status" value="1"/>
</dbReference>
<dbReference type="InterPro" id="IPR013785">
    <property type="entry name" value="Aldolase_TIM"/>
</dbReference>
<dbReference type="Proteomes" id="UP000010802">
    <property type="component" value="Chromosome"/>
</dbReference>
<dbReference type="GO" id="GO:0016491">
    <property type="term" value="F:oxidoreductase activity"/>
    <property type="evidence" value="ECO:0007669"/>
    <property type="project" value="InterPro"/>
</dbReference>
<dbReference type="Pfam" id="PF04055">
    <property type="entry name" value="Radical_SAM"/>
    <property type="match status" value="1"/>
</dbReference>
<keyword evidence="2" id="KW-0004">4Fe-4S</keyword>
<dbReference type="InterPro" id="IPR058240">
    <property type="entry name" value="rSAM_sf"/>
</dbReference>
<accession>F4LT04</accession>
<dbReference type="Pfam" id="PF13186">
    <property type="entry name" value="SPASM"/>
    <property type="match status" value="1"/>
</dbReference>
<keyword evidence="3" id="KW-0949">S-adenosyl-L-methionine</keyword>
<dbReference type="NCBIfam" id="TIGR03974">
    <property type="entry name" value="rSAM_six_Cys"/>
    <property type="match status" value="1"/>
</dbReference>
<evidence type="ECO:0000256" key="3">
    <source>
        <dbReference type="ARBA" id="ARBA00022691"/>
    </source>
</evidence>
<evidence type="ECO:0000256" key="4">
    <source>
        <dbReference type="ARBA" id="ARBA00022723"/>
    </source>
</evidence>
<dbReference type="eggNOG" id="COG0641">
    <property type="taxonomic scope" value="Bacteria"/>
</dbReference>
<dbReference type="InterPro" id="IPR023885">
    <property type="entry name" value="4Fe4S-binding_SPASM_dom"/>
</dbReference>
<dbReference type="InterPro" id="IPR000385">
    <property type="entry name" value="MoaA_NifB_PqqE_Fe-S-bd_CS"/>
</dbReference>
<keyword evidence="4" id="KW-0479">Metal-binding</keyword>
<dbReference type="KEGG" id="tae:TepiRe1_1228"/>
<evidence type="ECO:0000313" key="8">
    <source>
        <dbReference type="EMBL" id="CDI40615.1"/>
    </source>
</evidence>
<dbReference type="PROSITE" id="PS01305">
    <property type="entry name" value="MOAA_NIFB_PQQE"/>
    <property type="match status" value="1"/>
</dbReference>
<dbReference type="HOGENOM" id="CLU_009273_3_3_9"/>
<comment type="cofactor">
    <cofactor evidence="1">
        <name>[4Fe-4S] cluster</name>
        <dbReference type="ChEBI" id="CHEBI:49883"/>
    </cofactor>
</comment>
<proteinExistence type="predicted"/>
<dbReference type="GO" id="GO:0046872">
    <property type="term" value="F:metal ion binding"/>
    <property type="evidence" value="ECO:0007669"/>
    <property type="project" value="UniProtKB-KW"/>
</dbReference>
<dbReference type="GO" id="GO:0051539">
    <property type="term" value="F:4 iron, 4 sulfur cluster binding"/>
    <property type="evidence" value="ECO:0007669"/>
    <property type="project" value="UniProtKB-KW"/>
</dbReference>
<reference evidence="9" key="1">
    <citation type="journal article" date="2013" name="Genome Announc.">
        <title>First genome sequence of a syntrophic acetate-oxidizing bacterium, Tepidanaerobacter acetatoxydans strain Re1.</title>
        <authorList>
            <person name="Manzoor S."/>
            <person name="Bongcam-Rudloff E."/>
            <person name="Schnurer A."/>
            <person name="Muller B."/>
        </authorList>
    </citation>
    <scope>NUCLEOTIDE SEQUENCE [LARGE SCALE GENOMIC DNA]</scope>
    <source>
        <strain evidence="9">Re1</strain>
    </source>
</reference>
<evidence type="ECO:0000256" key="5">
    <source>
        <dbReference type="ARBA" id="ARBA00023004"/>
    </source>
</evidence>
<dbReference type="SFLD" id="SFLDG01067">
    <property type="entry name" value="SPASM/twitch_domain_containing"/>
    <property type="match status" value="1"/>
</dbReference>
<dbReference type="NCBIfam" id="TIGR04085">
    <property type="entry name" value="rSAM_more_4Fe4S"/>
    <property type="match status" value="1"/>
</dbReference>
<gene>
    <name evidence="8" type="ordered locus">TEPIRE1_1228</name>
</gene>
<dbReference type="SUPFAM" id="SSF102114">
    <property type="entry name" value="Radical SAM enzymes"/>
    <property type="match status" value="1"/>
</dbReference>
<dbReference type="SFLD" id="SFLDG01384">
    <property type="entry name" value="thioether_bond_formation_requi"/>
    <property type="match status" value="1"/>
</dbReference>
<dbReference type="PANTHER" id="PTHR43273:SF8">
    <property type="entry name" value="RADICAL SAM DOMAIN PROTEIN"/>
    <property type="match status" value="1"/>
</dbReference>
<keyword evidence="5" id="KW-0408">Iron</keyword>
<dbReference type="RefSeq" id="WP_013778196.1">
    <property type="nucleotide sequence ID" value="NC_015519.1"/>
</dbReference>
<dbReference type="OrthoDB" id="9808591at2"/>
<name>F4LT04_TEPAE</name>